<sequence>MDIQIQAYSPKTEKGEGKDGHGRNNAQVYGGKNRKLTHDTLKSKTKSLPLKQQLQVMACFNACKRSSTKGMKYQAEWILECLLMRMKSKRLYEHPRKKGIVLLPGRTCLQQYLHALI</sequence>
<evidence type="ECO:0000313" key="2">
    <source>
        <dbReference type="Proteomes" id="UP000821865"/>
    </source>
</evidence>
<name>A0ACB8DGI0_DERSI</name>
<dbReference type="EMBL" id="CM023471">
    <property type="protein sequence ID" value="KAH7967095.1"/>
    <property type="molecule type" value="Genomic_DNA"/>
</dbReference>
<organism evidence="1 2">
    <name type="scientific">Dermacentor silvarum</name>
    <name type="common">Tick</name>
    <dbReference type="NCBI Taxonomy" id="543639"/>
    <lineage>
        <taxon>Eukaryota</taxon>
        <taxon>Metazoa</taxon>
        <taxon>Ecdysozoa</taxon>
        <taxon>Arthropoda</taxon>
        <taxon>Chelicerata</taxon>
        <taxon>Arachnida</taxon>
        <taxon>Acari</taxon>
        <taxon>Parasitiformes</taxon>
        <taxon>Ixodida</taxon>
        <taxon>Ixodoidea</taxon>
        <taxon>Ixodidae</taxon>
        <taxon>Rhipicephalinae</taxon>
        <taxon>Dermacentor</taxon>
    </lineage>
</organism>
<comment type="caution">
    <text evidence="1">The sequence shown here is derived from an EMBL/GenBank/DDBJ whole genome shotgun (WGS) entry which is preliminary data.</text>
</comment>
<gene>
    <name evidence="1" type="ORF">HPB49_022612</name>
</gene>
<keyword evidence="2" id="KW-1185">Reference proteome</keyword>
<dbReference type="Proteomes" id="UP000821865">
    <property type="component" value="Chromosome 2"/>
</dbReference>
<evidence type="ECO:0000313" key="1">
    <source>
        <dbReference type="EMBL" id="KAH7967095.1"/>
    </source>
</evidence>
<proteinExistence type="predicted"/>
<accession>A0ACB8DGI0</accession>
<protein>
    <submittedName>
        <fullName evidence="1">Uncharacterized protein</fullName>
    </submittedName>
</protein>
<reference evidence="1" key="1">
    <citation type="submission" date="2020-05" db="EMBL/GenBank/DDBJ databases">
        <title>Large-scale comparative analyses of tick genomes elucidate their genetic diversity and vector capacities.</title>
        <authorList>
            <person name="Jia N."/>
            <person name="Wang J."/>
            <person name="Shi W."/>
            <person name="Du L."/>
            <person name="Sun Y."/>
            <person name="Zhan W."/>
            <person name="Jiang J."/>
            <person name="Wang Q."/>
            <person name="Zhang B."/>
            <person name="Ji P."/>
            <person name="Sakyi L.B."/>
            <person name="Cui X."/>
            <person name="Yuan T."/>
            <person name="Jiang B."/>
            <person name="Yang W."/>
            <person name="Lam T.T.-Y."/>
            <person name="Chang Q."/>
            <person name="Ding S."/>
            <person name="Wang X."/>
            <person name="Zhu J."/>
            <person name="Ruan X."/>
            <person name="Zhao L."/>
            <person name="Wei J."/>
            <person name="Que T."/>
            <person name="Du C."/>
            <person name="Cheng J."/>
            <person name="Dai P."/>
            <person name="Han X."/>
            <person name="Huang E."/>
            <person name="Gao Y."/>
            <person name="Liu J."/>
            <person name="Shao H."/>
            <person name="Ye R."/>
            <person name="Li L."/>
            <person name="Wei W."/>
            <person name="Wang X."/>
            <person name="Wang C."/>
            <person name="Yang T."/>
            <person name="Huo Q."/>
            <person name="Li W."/>
            <person name="Guo W."/>
            <person name="Chen H."/>
            <person name="Zhou L."/>
            <person name="Ni X."/>
            <person name="Tian J."/>
            <person name="Zhou Y."/>
            <person name="Sheng Y."/>
            <person name="Liu T."/>
            <person name="Pan Y."/>
            <person name="Xia L."/>
            <person name="Li J."/>
            <person name="Zhao F."/>
            <person name="Cao W."/>
        </authorList>
    </citation>
    <scope>NUCLEOTIDE SEQUENCE</scope>
    <source>
        <strain evidence="1">Dsil-2018</strain>
    </source>
</reference>